<feature type="compositionally biased region" description="Low complexity" evidence="1">
    <location>
        <begin position="172"/>
        <end position="202"/>
    </location>
</feature>
<organism evidence="2 3">
    <name type="scientific">Fusarium solani</name>
    <name type="common">Filamentous fungus</name>
    <dbReference type="NCBI Taxonomy" id="169388"/>
    <lineage>
        <taxon>Eukaryota</taxon>
        <taxon>Fungi</taxon>
        <taxon>Dikarya</taxon>
        <taxon>Ascomycota</taxon>
        <taxon>Pezizomycotina</taxon>
        <taxon>Sordariomycetes</taxon>
        <taxon>Hypocreomycetidae</taxon>
        <taxon>Hypocreales</taxon>
        <taxon>Nectriaceae</taxon>
        <taxon>Fusarium</taxon>
        <taxon>Fusarium solani species complex</taxon>
    </lineage>
</organism>
<dbReference type="Proteomes" id="UP000736672">
    <property type="component" value="Unassembled WGS sequence"/>
</dbReference>
<comment type="caution">
    <text evidence="2">The sequence shown here is derived from an EMBL/GenBank/DDBJ whole genome shotgun (WGS) entry which is preliminary data.</text>
</comment>
<evidence type="ECO:0000313" key="2">
    <source>
        <dbReference type="EMBL" id="KAH7254517.1"/>
    </source>
</evidence>
<gene>
    <name evidence="2" type="ORF">B0J15DRAFT_494585</name>
</gene>
<feature type="compositionally biased region" description="Basic and acidic residues" evidence="1">
    <location>
        <begin position="32"/>
        <end position="59"/>
    </location>
</feature>
<proteinExistence type="predicted"/>
<reference evidence="2" key="1">
    <citation type="journal article" date="2021" name="Nat. Commun.">
        <title>Genetic determinants of endophytism in the Arabidopsis root mycobiome.</title>
        <authorList>
            <person name="Mesny F."/>
            <person name="Miyauchi S."/>
            <person name="Thiergart T."/>
            <person name="Pickel B."/>
            <person name="Atanasova L."/>
            <person name="Karlsson M."/>
            <person name="Huettel B."/>
            <person name="Barry K.W."/>
            <person name="Haridas S."/>
            <person name="Chen C."/>
            <person name="Bauer D."/>
            <person name="Andreopoulos W."/>
            <person name="Pangilinan J."/>
            <person name="LaButti K."/>
            <person name="Riley R."/>
            <person name="Lipzen A."/>
            <person name="Clum A."/>
            <person name="Drula E."/>
            <person name="Henrissat B."/>
            <person name="Kohler A."/>
            <person name="Grigoriev I.V."/>
            <person name="Martin F.M."/>
            <person name="Hacquard S."/>
        </authorList>
    </citation>
    <scope>NUCLEOTIDE SEQUENCE</scope>
    <source>
        <strain evidence="2">FSSC 5 MPI-SDFR-AT-0091</strain>
    </source>
</reference>
<protein>
    <submittedName>
        <fullName evidence="2">Uncharacterized protein</fullName>
    </submittedName>
</protein>
<dbReference type="EMBL" id="JAGTJS010000010">
    <property type="protein sequence ID" value="KAH7254517.1"/>
    <property type="molecule type" value="Genomic_DNA"/>
</dbReference>
<evidence type="ECO:0000313" key="3">
    <source>
        <dbReference type="Proteomes" id="UP000736672"/>
    </source>
</evidence>
<feature type="compositionally biased region" description="Basic and acidic residues" evidence="1">
    <location>
        <begin position="132"/>
        <end position="144"/>
    </location>
</feature>
<dbReference type="OrthoDB" id="5072283at2759"/>
<feature type="compositionally biased region" description="Low complexity" evidence="1">
    <location>
        <begin position="210"/>
        <end position="226"/>
    </location>
</feature>
<feature type="region of interest" description="Disordered" evidence="1">
    <location>
        <begin position="1"/>
        <end position="59"/>
    </location>
</feature>
<feature type="region of interest" description="Disordered" evidence="1">
    <location>
        <begin position="132"/>
        <end position="231"/>
    </location>
</feature>
<keyword evidence="3" id="KW-1185">Reference proteome</keyword>
<accession>A0A9P9K9N9</accession>
<name>A0A9P9K9N9_FUSSL</name>
<evidence type="ECO:0000256" key="1">
    <source>
        <dbReference type="SAM" id="MobiDB-lite"/>
    </source>
</evidence>
<sequence length="351" mass="39358">MSSVKIIITPPTPLEAEDPFRRRPQVTPLPDVPEKLPLESGDDAEKTDKGRPTIDPTEKEVYVTRPDVEESEKEVYEPGTTVLYADAAEKEVYHPTQSQEIVVDEKEVYDPQEAAHQASMDASEKEVYHFETEAHRVDTGKEVYDGSAQIPNTQMVIHPGKDAYSTEPTQPPSKHSQPQPKPSSPQSEYSQSQVSYSQPTSPAYSQPQTESSNQSTPEPQEPQTQPGPKGRFKKLHQTVVNKHKKAWETLTDQSNAIINEQIAWIEKTQTDVTNSIVTGATTRYARLEKGTTTRYARLEKGTTNRYNRVEQSINDQMVRAGQCVNNYARIKDSIPGLKQKPQASTEAEKPK</sequence>
<dbReference type="AlphaFoldDB" id="A0A9P9K9N9"/>